<proteinExistence type="predicted"/>
<organism evidence="1 2">
    <name type="scientific">Halteria grandinella</name>
    <dbReference type="NCBI Taxonomy" id="5974"/>
    <lineage>
        <taxon>Eukaryota</taxon>
        <taxon>Sar</taxon>
        <taxon>Alveolata</taxon>
        <taxon>Ciliophora</taxon>
        <taxon>Intramacronucleata</taxon>
        <taxon>Spirotrichea</taxon>
        <taxon>Stichotrichia</taxon>
        <taxon>Sporadotrichida</taxon>
        <taxon>Halteriidae</taxon>
        <taxon>Halteria</taxon>
    </lineage>
</organism>
<dbReference type="AlphaFoldDB" id="A0A8J8SVR7"/>
<sequence>MIEFVWPLLIIFSNYHRLIDSQRLIQLQYINWAPLNVPQVSLKGFYSCLKGTLLKNLLALSLRDAKLC</sequence>
<reference evidence="1" key="1">
    <citation type="submission" date="2019-06" db="EMBL/GenBank/DDBJ databases">
        <authorList>
            <person name="Zheng W."/>
        </authorList>
    </citation>
    <scope>NUCLEOTIDE SEQUENCE</scope>
    <source>
        <strain evidence="1">QDHG01</strain>
    </source>
</reference>
<evidence type="ECO:0000313" key="2">
    <source>
        <dbReference type="Proteomes" id="UP000785679"/>
    </source>
</evidence>
<evidence type="ECO:0000313" key="1">
    <source>
        <dbReference type="EMBL" id="TNV72677.1"/>
    </source>
</evidence>
<dbReference type="EMBL" id="RRYP01021373">
    <property type="protein sequence ID" value="TNV72677.1"/>
    <property type="molecule type" value="Genomic_DNA"/>
</dbReference>
<name>A0A8J8SVR7_HALGN</name>
<comment type="caution">
    <text evidence="1">The sequence shown here is derived from an EMBL/GenBank/DDBJ whole genome shotgun (WGS) entry which is preliminary data.</text>
</comment>
<gene>
    <name evidence="1" type="ORF">FGO68_gene1786</name>
</gene>
<protein>
    <submittedName>
        <fullName evidence="1">Uncharacterized protein</fullName>
    </submittedName>
</protein>
<dbReference type="Proteomes" id="UP000785679">
    <property type="component" value="Unassembled WGS sequence"/>
</dbReference>
<accession>A0A8J8SVR7</accession>
<keyword evidence="2" id="KW-1185">Reference proteome</keyword>